<gene>
    <name evidence="2" type="ORF">C2R22_01345</name>
</gene>
<dbReference type="OrthoDB" id="200501at2157"/>
<proteinExistence type="predicted"/>
<dbReference type="Pfam" id="PF01370">
    <property type="entry name" value="Epimerase"/>
    <property type="match status" value="1"/>
</dbReference>
<dbReference type="PANTHER" id="PTHR43245:SF55">
    <property type="entry name" value="NAD(P)-BINDING DOMAIN-CONTAINING PROTEIN"/>
    <property type="match status" value="1"/>
</dbReference>
<sequence>MPIDTVLVTGATGRIGPTVVDRLREEYRVVANSRSGGDVGDEHVRGDMTDPGDAYGVLARSDADAVVHLGMLSNPNGTPGHVTFESTVGSTYNVLEASEALGVESVALASSMSALGAGFDPDPVRLAYLPLDEAHPLTPRDPYGLAKQVMEVTAEGIGRRERAPTITSFRVPWMPREAEIRELFVEGDRSLEALRRHESYHAIRNTLFAYLHAEDAAELVACVVEADHAGHEAVWATAADTTVDLPTAELVEAEYPGVDLETRFEGYESLVSTEKATELLGWEPTRGWRD</sequence>
<dbReference type="InterPro" id="IPR050177">
    <property type="entry name" value="Lipid_A_modif_metabolic_enz"/>
</dbReference>
<dbReference type="InterPro" id="IPR001509">
    <property type="entry name" value="Epimerase_deHydtase"/>
</dbReference>
<dbReference type="InterPro" id="IPR036291">
    <property type="entry name" value="NAD(P)-bd_dom_sf"/>
</dbReference>
<keyword evidence="3" id="KW-1185">Reference proteome</keyword>
<evidence type="ECO:0000313" key="2">
    <source>
        <dbReference type="EMBL" id="AUV80466.1"/>
    </source>
</evidence>
<organism evidence="2 3">
    <name type="scientific">Salinigranum rubrum</name>
    <dbReference type="NCBI Taxonomy" id="755307"/>
    <lineage>
        <taxon>Archaea</taxon>
        <taxon>Methanobacteriati</taxon>
        <taxon>Methanobacteriota</taxon>
        <taxon>Stenosarchaea group</taxon>
        <taxon>Halobacteria</taxon>
        <taxon>Halobacteriales</taxon>
        <taxon>Haloferacaceae</taxon>
        <taxon>Salinigranum</taxon>
    </lineage>
</organism>
<name>A0A2I8VEX2_9EURY</name>
<accession>A0A2I8VEX2</accession>
<dbReference type="GeneID" id="35590692"/>
<protein>
    <submittedName>
        <fullName evidence="2">NAD(P)-dependent oxidoreductase</fullName>
    </submittedName>
</protein>
<dbReference type="PANTHER" id="PTHR43245">
    <property type="entry name" value="BIFUNCTIONAL POLYMYXIN RESISTANCE PROTEIN ARNA"/>
    <property type="match status" value="1"/>
</dbReference>
<dbReference type="Gene3D" id="3.40.50.720">
    <property type="entry name" value="NAD(P)-binding Rossmann-like Domain"/>
    <property type="match status" value="1"/>
</dbReference>
<reference evidence="2 3" key="1">
    <citation type="submission" date="2018-01" db="EMBL/GenBank/DDBJ databases">
        <title>Complete genome sequence of Salinigranum rubrum GX10T, an extremely halophilic archaeon isolated from a marine solar saltern.</title>
        <authorList>
            <person name="Han S."/>
        </authorList>
    </citation>
    <scope>NUCLEOTIDE SEQUENCE [LARGE SCALE GENOMIC DNA]</scope>
    <source>
        <strain evidence="2 3">GX10</strain>
    </source>
</reference>
<dbReference type="SUPFAM" id="SSF51735">
    <property type="entry name" value="NAD(P)-binding Rossmann-fold domains"/>
    <property type="match status" value="1"/>
</dbReference>
<feature type="domain" description="NAD-dependent epimerase/dehydratase" evidence="1">
    <location>
        <begin position="6"/>
        <end position="161"/>
    </location>
</feature>
<dbReference type="RefSeq" id="WP_103423974.1">
    <property type="nucleotide sequence ID" value="NZ_CP026309.1"/>
</dbReference>
<dbReference type="Proteomes" id="UP000236584">
    <property type="component" value="Chromosome"/>
</dbReference>
<dbReference type="AlphaFoldDB" id="A0A2I8VEX2"/>
<dbReference type="EMBL" id="CP026309">
    <property type="protein sequence ID" value="AUV80466.1"/>
    <property type="molecule type" value="Genomic_DNA"/>
</dbReference>
<evidence type="ECO:0000259" key="1">
    <source>
        <dbReference type="Pfam" id="PF01370"/>
    </source>
</evidence>
<dbReference type="KEGG" id="srub:C2R22_01345"/>
<evidence type="ECO:0000313" key="3">
    <source>
        <dbReference type="Proteomes" id="UP000236584"/>
    </source>
</evidence>